<reference evidence="2" key="1">
    <citation type="submission" date="2021-03" db="EMBL/GenBank/DDBJ databases">
        <title>Draft genome sequence of rust myrtle Austropuccinia psidii MF-1, a brazilian biotype.</title>
        <authorList>
            <person name="Quecine M.C."/>
            <person name="Pachon D.M.R."/>
            <person name="Bonatelli M.L."/>
            <person name="Correr F.H."/>
            <person name="Franceschini L.M."/>
            <person name="Leite T.F."/>
            <person name="Margarido G.R.A."/>
            <person name="Almeida C.A."/>
            <person name="Ferrarezi J.A."/>
            <person name="Labate C.A."/>
        </authorList>
    </citation>
    <scope>NUCLEOTIDE SEQUENCE</scope>
    <source>
        <strain evidence="2">MF-1</strain>
    </source>
</reference>
<evidence type="ECO:0000313" key="3">
    <source>
        <dbReference type="Proteomes" id="UP000765509"/>
    </source>
</evidence>
<dbReference type="Pfam" id="PF00078">
    <property type="entry name" value="RVT_1"/>
    <property type="match status" value="1"/>
</dbReference>
<organism evidence="2 3">
    <name type="scientific">Austropuccinia psidii MF-1</name>
    <dbReference type="NCBI Taxonomy" id="1389203"/>
    <lineage>
        <taxon>Eukaryota</taxon>
        <taxon>Fungi</taxon>
        <taxon>Dikarya</taxon>
        <taxon>Basidiomycota</taxon>
        <taxon>Pucciniomycotina</taxon>
        <taxon>Pucciniomycetes</taxon>
        <taxon>Pucciniales</taxon>
        <taxon>Sphaerophragmiaceae</taxon>
        <taxon>Austropuccinia</taxon>
    </lineage>
</organism>
<evidence type="ECO:0000259" key="1">
    <source>
        <dbReference type="PROSITE" id="PS50878"/>
    </source>
</evidence>
<sequence>MPLERDIPQGSPLSVTLYLLYSPELLLADQIKTSSTRISIGYIDDVTHIVSAKTEEEALEKLSNVSSHTLDWVRKTGSEFDKKKTSFMVFKPKGNTDTQFNFVEKH</sequence>
<dbReference type="Proteomes" id="UP000765509">
    <property type="component" value="Unassembled WGS sequence"/>
</dbReference>
<keyword evidence="3" id="KW-1185">Reference proteome</keyword>
<dbReference type="OrthoDB" id="3265969at2759"/>
<dbReference type="PROSITE" id="PS50878">
    <property type="entry name" value="RT_POL"/>
    <property type="match status" value="1"/>
</dbReference>
<name>A0A9Q3EQJ8_9BASI</name>
<gene>
    <name evidence="2" type="ORF">O181_066246</name>
</gene>
<dbReference type="AlphaFoldDB" id="A0A9Q3EQJ8"/>
<protein>
    <recommendedName>
        <fullName evidence="1">Reverse transcriptase domain-containing protein</fullName>
    </recommendedName>
</protein>
<accession>A0A9Q3EQJ8</accession>
<feature type="domain" description="Reverse transcriptase" evidence="1">
    <location>
        <begin position="1"/>
        <end position="106"/>
    </location>
</feature>
<evidence type="ECO:0000313" key="2">
    <source>
        <dbReference type="EMBL" id="MBW0526531.1"/>
    </source>
</evidence>
<dbReference type="InterPro" id="IPR000477">
    <property type="entry name" value="RT_dom"/>
</dbReference>
<comment type="caution">
    <text evidence="2">The sequence shown here is derived from an EMBL/GenBank/DDBJ whole genome shotgun (WGS) entry which is preliminary data.</text>
</comment>
<dbReference type="EMBL" id="AVOT02032737">
    <property type="protein sequence ID" value="MBW0526531.1"/>
    <property type="molecule type" value="Genomic_DNA"/>
</dbReference>
<proteinExistence type="predicted"/>